<dbReference type="Pfam" id="PF13976">
    <property type="entry name" value="gag_pre-integrs"/>
    <property type="match status" value="1"/>
</dbReference>
<sequence>MSSAFAVLGRDLETWHRRMGHMNYKTLKWMAANKIIRGLNIQPGAKPPVCVVCALTKSLQHAPPAERTSSDEFQDGVVHADLSGPLAKTRGGHRYFMVVIWRGFLQVYLLKKKSEVTAKVRAFLKLIERQAEVPATDIKVIRTDGGTEFLNKDFRRLVQQEGLWQEHTTRYSSFQNGVAERAIRSVTEMASAILTDSGLLHQMWGDALKHAAFLRNRTPRRGETVSPFEKIFKRKPDVSKVPIFGQALSVRVPDEIRIKYQRFSNTRGQL</sequence>
<dbReference type="Gene3D" id="3.30.420.10">
    <property type="entry name" value="Ribonuclease H-like superfamily/Ribonuclease H"/>
    <property type="match status" value="1"/>
</dbReference>
<proteinExistence type="predicted"/>
<dbReference type="PANTHER" id="PTHR42648">
    <property type="entry name" value="TRANSPOSASE, PUTATIVE-RELATED"/>
    <property type="match status" value="1"/>
</dbReference>
<dbReference type="eggNOG" id="KOG0017">
    <property type="taxonomic scope" value="Eukaryota"/>
</dbReference>
<dbReference type="STRING" id="164328.H3H6Z1"/>
<protein>
    <recommendedName>
        <fullName evidence="1">Integrase catalytic domain-containing protein</fullName>
    </recommendedName>
</protein>
<name>H3H6Z1_PHYRM</name>
<evidence type="ECO:0000313" key="3">
    <source>
        <dbReference type="Proteomes" id="UP000005238"/>
    </source>
</evidence>
<reference evidence="3" key="1">
    <citation type="journal article" date="2006" name="Science">
        <title>Phytophthora genome sequences uncover evolutionary origins and mechanisms of pathogenesis.</title>
        <authorList>
            <person name="Tyler B.M."/>
            <person name="Tripathy S."/>
            <person name="Zhang X."/>
            <person name="Dehal P."/>
            <person name="Jiang R.H."/>
            <person name="Aerts A."/>
            <person name="Arredondo F.D."/>
            <person name="Baxter L."/>
            <person name="Bensasson D."/>
            <person name="Beynon J.L."/>
            <person name="Chapman J."/>
            <person name="Damasceno C.M."/>
            <person name="Dorrance A.E."/>
            <person name="Dou D."/>
            <person name="Dickerman A.W."/>
            <person name="Dubchak I.L."/>
            <person name="Garbelotto M."/>
            <person name="Gijzen M."/>
            <person name="Gordon S.G."/>
            <person name="Govers F."/>
            <person name="Grunwald N.J."/>
            <person name="Huang W."/>
            <person name="Ivors K.L."/>
            <person name="Jones R.W."/>
            <person name="Kamoun S."/>
            <person name="Krampis K."/>
            <person name="Lamour K.H."/>
            <person name="Lee M.K."/>
            <person name="McDonald W.H."/>
            <person name="Medina M."/>
            <person name="Meijer H.J."/>
            <person name="Nordberg E.K."/>
            <person name="Maclean D.J."/>
            <person name="Ospina-Giraldo M.D."/>
            <person name="Morris P.F."/>
            <person name="Phuntumart V."/>
            <person name="Putnam N.H."/>
            <person name="Rash S."/>
            <person name="Rose J.K."/>
            <person name="Sakihama Y."/>
            <person name="Salamov A.A."/>
            <person name="Savidor A."/>
            <person name="Scheuring C.F."/>
            <person name="Smith B.M."/>
            <person name="Sobral B.W."/>
            <person name="Terry A."/>
            <person name="Torto-Alalibo T.A."/>
            <person name="Win J."/>
            <person name="Xu Z."/>
            <person name="Zhang H."/>
            <person name="Grigoriev I.V."/>
            <person name="Rokhsar D.S."/>
            <person name="Boore J.L."/>
        </authorList>
    </citation>
    <scope>NUCLEOTIDE SEQUENCE [LARGE SCALE GENOMIC DNA]</scope>
    <source>
        <strain evidence="3">Pr102</strain>
    </source>
</reference>
<dbReference type="InterPro" id="IPR001584">
    <property type="entry name" value="Integrase_cat-core"/>
</dbReference>
<dbReference type="Proteomes" id="UP000005238">
    <property type="component" value="Unassembled WGS sequence"/>
</dbReference>
<feature type="domain" description="Integrase catalytic" evidence="1">
    <location>
        <begin position="59"/>
        <end position="235"/>
    </location>
</feature>
<dbReference type="AlphaFoldDB" id="H3H6Z1"/>
<dbReference type="SUPFAM" id="SSF53098">
    <property type="entry name" value="Ribonuclease H-like"/>
    <property type="match status" value="1"/>
</dbReference>
<evidence type="ECO:0000313" key="2">
    <source>
        <dbReference type="EnsemblProtists" id="Phyra86475"/>
    </source>
</evidence>
<dbReference type="GO" id="GO:0015074">
    <property type="term" value="P:DNA integration"/>
    <property type="evidence" value="ECO:0007669"/>
    <property type="project" value="InterPro"/>
</dbReference>
<dbReference type="GO" id="GO:0003676">
    <property type="term" value="F:nucleic acid binding"/>
    <property type="evidence" value="ECO:0007669"/>
    <property type="project" value="InterPro"/>
</dbReference>
<keyword evidence="3" id="KW-1185">Reference proteome</keyword>
<dbReference type="InterPro" id="IPR036397">
    <property type="entry name" value="RNaseH_sf"/>
</dbReference>
<evidence type="ECO:0000259" key="1">
    <source>
        <dbReference type="PROSITE" id="PS50994"/>
    </source>
</evidence>
<dbReference type="PROSITE" id="PS50994">
    <property type="entry name" value="INTEGRASE"/>
    <property type="match status" value="1"/>
</dbReference>
<dbReference type="InterPro" id="IPR012337">
    <property type="entry name" value="RNaseH-like_sf"/>
</dbReference>
<dbReference type="EMBL" id="DS566730">
    <property type="status" value="NOT_ANNOTATED_CDS"/>
    <property type="molecule type" value="Genomic_DNA"/>
</dbReference>
<dbReference type="InParanoid" id="H3H6Z1"/>
<dbReference type="InterPro" id="IPR025724">
    <property type="entry name" value="GAG-pre-integrase_dom"/>
</dbReference>
<accession>H3H6Z1</accession>
<organism evidence="2 3">
    <name type="scientific">Phytophthora ramorum</name>
    <name type="common">Sudden oak death agent</name>
    <dbReference type="NCBI Taxonomy" id="164328"/>
    <lineage>
        <taxon>Eukaryota</taxon>
        <taxon>Sar</taxon>
        <taxon>Stramenopiles</taxon>
        <taxon>Oomycota</taxon>
        <taxon>Peronosporomycetes</taxon>
        <taxon>Peronosporales</taxon>
        <taxon>Peronosporaceae</taxon>
        <taxon>Phytophthora</taxon>
    </lineage>
</organism>
<dbReference type="PANTHER" id="PTHR42648:SF28">
    <property type="entry name" value="TRANSPOSON-ENCODED PROTEIN WITH RIBONUCLEASE H-LIKE AND RETROVIRUS ZINC FINGER-LIKE DOMAINS"/>
    <property type="match status" value="1"/>
</dbReference>
<dbReference type="EnsemblProtists" id="Phyra86475">
    <property type="protein sequence ID" value="Phyra86475"/>
    <property type="gene ID" value="Phyra86475"/>
</dbReference>
<reference evidence="2" key="2">
    <citation type="submission" date="2015-06" db="UniProtKB">
        <authorList>
            <consortium name="EnsemblProtists"/>
        </authorList>
    </citation>
    <scope>IDENTIFICATION</scope>
    <source>
        <strain evidence="2">Pr102</strain>
    </source>
</reference>
<dbReference type="InterPro" id="IPR039537">
    <property type="entry name" value="Retrotran_Ty1/copia-like"/>
</dbReference>
<dbReference type="HOGENOM" id="CLU_001650_20_3_1"/>